<sequence length="60" mass="6140">LLTHSAEEKACSAGRIVGAGADQTVSKRSGSGHWADVSQTGSSAALNTDGSDRWQGRRGP</sequence>
<feature type="compositionally biased region" description="Polar residues" evidence="1">
    <location>
        <begin position="37"/>
        <end position="49"/>
    </location>
</feature>
<name>A0ABV0MVF7_9TELE</name>
<accession>A0ABV0MVF7</accession>
<gene>
    <name evidence="2" type="ORF">GOODEAATRI_026837</name>
</gene>
<feature type="non-terminal residue" evidence="2">
    <location>
        <position position="1"/>
    </location>
</feature>
<evidence type="ECO:0000313" key="3">
    <source>
        <dbReference type="Proteomes" id="UP001476798"/>
    </source>
</evidence>
<reference evidence="2 3" key="1">
    <citation type="submission" date="2021-06" db="EMBL/GenBank/DDBJ databases">
        <authorList>
            <person name="Palmer J.M."/>
        </authorList>
    </citation>
    <scope>NUCLEOTIDE SEQUENCE [LARGE SCALE GENOMIC DNA]</scope>
    <source>
        <strain evidence="2 3">GA_2019</strain>
        <tissue evidence="2">Muscle</tissue>
    </source>
</reference>
<proteinExistence type="predicted"/>
<protein>
    <submittedName>
        <fullName evidence="2">Uncharacterized protein</fullName>
    </submittedName>
</protein>
<comment type="caution">
    <text evidence="2">The sequence shown here is derived from an EMBL/GenBank/DDBJ whole genome shotgun (WGS) entry which is preliminary data.</text>
</comment>
<evidence type="ECO:0000313" key="2">
    <source>
        <dbReference type="EMBL" id="MEQ2163112.1"/>
    </source>
</evidence>
<feature type="compositionally biased region" description="Basic and acidic residues" evidence="1">
    <location>
        <begin position="50"/>
        <end position="60"/>
    </location>
</feature>
<evidence type="ECO:0000256" key="1">
    <source>
        <dbReference type="SAM" id="MobiDB-lite"/>
    </source>
</evidence>
<dbReference type="EMBL" id="JAHRIO010013391">
    <property type="protein sequence ID" value="MEQ2163112.1"/>
    <property type="molecule type" value="Genomic_DNA"/>
</dbReference>
<feature type="region of interest" description="Disordered" evidence="1">
    <location>
        <begin position="24"/>
        <end position="60"/>
    </location>
</feature>
<keyword evidence="3" id="KW-1185">Reference proteome</keyword>
<dbReference type="Proteomes" id="UP001476798">
    <property type="component" value="Unassembled WGS sequence"/>
</dbReference>
<organism evidence="2 3">
    <name type="scientific">Goodea atripinnis</name>
    <dbReference type="NCBI Taxonomy" id="208336"/>
    <lineage>
        <taxon>Eukaryota</taxon>
        <taxon>Metazoa</taxon>
        <taxon>Chordata</taxon>
        <taxon>Craniata</taxon>
        <taxon>Vertebrata</taxon>
        <taxon>Euteleostomi</taxon>
        <taxon>Actinopterygii</taxon>
        <taxon>Neopterygii</taxon>
        <taxon>Teleostei</taxon>
        <taxon>Neoteleostei</taxon>
        <taxon>Acanthomorphata</taxon>
        <taxon>Ovalentaria</taxon>
        <taxon>Atherinomorphae</taxon>
        <taxon>Cyprinodontiformes</taxon>
        <taxon>Goodeidae</taxon>
        <taxon>Goodea</taxon>
    </lineage>
</organism>